<sequence length="257" mass="28558">MVNLQWTPRLEKAFKKLQTKSQSSSVALSLNPVETRTLKEVESILEKPNGPECVDVDLIKRVSALLLKYSTSASDSGGDELSKESIDSNDMSEDWVHVMVKGSSVYVPKPAPKERSPELDRIMEGIKAQIAEKEYQRMISSIDPSANGNLIASGIKQDLKEMKDIKAHMIGIVNVLYTGAAVFTAVFMISAHFTDDLGMRVLLAFLAFVFIVSCEAYLYSRHTSEVTAAPRKKKEIMPKLPDDVVVTTKSFIKEKRS</sequence>
<proteinExistence type="predicted"/>
<evidence type="ECO:0000256" key="3">
    <source>
        <dbReference type="ARBA" id="ARBA00022824"/>
    </source>
</evidence>
<evidence type="ECO:0000256" key="5">
    <source>
        <dbReference type="ARBA" id="ARBA00023136"/>
    </source>
</evidence>
<keyword evidence="5 6" id="KW-0472">Membrane</keyword>
<comment type="subcellular location">
    <subcellularLocation>
        <location evidence="1">Endoplasmic reticulum membrane</location>
        <topology evidence="1">Multi-pass membrane protein</topology>
    </subcellularLocation>
</comment>
<dbReference type="Pfam" id="PF11712">
    <property type="entry name" value="Vma12"/>
    <property type="match status" value="1"/>
</dbReference>
<dbReference type="InterPro" id="IPR021013">
    <property type="entry name" value="ATPase_Vma12"/>
</dbReference>
<dbReference type="OrthoDB" id="19981at2759"/>
<comment type="caution">
    <text evidence="7">The sequence shown here is derived from an EMBL/GenBank/DDBJ whole genome shotgun (WGS) entry which is preliminary data.</text>
</comment>
<gene>
    <name evidence="7" type="ORF">BGZ80_011212</name>
</gene>
<keyword evidence="8" id="KW-1185">Reference proteome</keyword>
<keyword evidence="2 6" id="KW-0812">Transmembrane</keyword>
<dbReference type="Proteomes" id="UP000703661">
    <property type="component" value="Unassembled WGS sequence"/>
</dbReference>
<evidence type="ECO:0000313" key="7">
    <source>
        <dbReference type="EMBL" id="KAG0013230.1"/>
    </source>
</evidence>
<evidence type="ECO:0000256" key="6">
    <source>
        <dbReference type="SAM" id="Phobius"/>
    </source>
</evidence>
<evidence type="ECO:0000256" key="4">
    <source>
        <dbReference type="ARBA" id="ARBA00022989"/>
    </source>
</evidence>
<protein>
    <recommendedName>
        <fullName evidence="9">Endoplasmic reticulum-based factor for assembly of v-atpase</fullName>
    </recommendedName>
</protein>
<accession>A0A9P6MU72</accession>
<keyword evidence="3" id="KW-0256">Endoplasmic reticulum</keyword>
<dbReference type="GO" id="GO:0070072">
    <property type="term" value="P:vacuolar proton-transporting V-type ATPase complex assembly"/>
    <property type="evidence" value="ECO:0007669"/>
    <property type="project" value="InterPro"/>
</dbReference>
<reference evidence="7" key="1">
    <citation type="journal article" date="2020" name="Fungal Divers.">
        <title>Resolving the Mortierellaceae phylogeny through synthesis of multi-gene phylogenetics and phylogenomics.</title>
        <authorList>
            <person name="Vandepol N."/>
            <person name="Liber J."/>
            <person name="Desiro A."/>
            <person name="Na H."/>
            <person name="Kennedy M."/>
            <person name="Barry K."/>
            <person name="Grigoriev I.V."/>
            <person name="Miller A.N."/>
            <person name="O'Donnell K."/>
            <person name="Stajich J.E."/>
            <person name="Bonito G."/>
        </authorList>
    </citation>
    <scope>NUCLEOTIDE SEQUENCE</scope>
    <source>
        <strain evidence="7">NRRL 2769</strain>
    </source>
</reference>
<evidence type="ECO:0000256" key="2">
    <source>
        <dbReference type="ARBA" id="ARBA00022692"/>
    </source>
</evidence>
<evidence type="ECO:0008006" key="9">
    <source>
        <dbReference type="Google" id="ProtNLM"/>
    </source>
</evidence>
<dbReference type="GO" id="GO:0005789">
    <property type="term" value="C:endoplasmic reticulum membrane"/>
    <property type="evidence" value="ECO:0007669"/>
    <property type="project" value="UniProtKB-SubCell"/>
</dbReference>
<feature type="transmembrane region" description="Helical" evidence="6">
    <location>
        <begin position="169"/>
        <end position="191"/>
    </location>
</feature>
<name>A0A9P6MU72_9FUNG</name>
<dbReference type="EMBL" id="JAAAID010000875">
    <property type="protein sequence ID" value="KAG0013230.1"/>
    <property type="molecule type" value="Genomic_DNA"/>
</dbReference>
<evidence type="ECO:0000256" key="1">
    <source>
        <dbReference type="ARBA" id="ARBA00004477"/>
    </source>
</evidence>
<feature type="transmembrane region" description="Helical" evidence="6">
    <location>
        <begin position="197"/>
        <end position="218"/>
    </location>
</feature>
<dbReference type="PANTHER" id="PTHR31394:SF1">
    <property type="entry name" value="TRANSMEMBRANE PROTEIN 199"/>
    <property type="match status" value="1"/>
</dbReference>
<dbReference type="AlphaFoldDB" id="A0A9P6MU72"/>
<evidence type="ECO:0000313" key="8">
    <source>
        <dbReference type="Proteomes" id="UP000703661"/>
    </source>
</evidence>
<keyword evidence="4 6" id="KW-1133">Transmembrane helix</keyword>
<dbReference type="PANTHER" id="PTHR31394">
    <property type="entry name" value="TRANSMEMBRANE PROTEIN 199"/>
    <property type="match status" value="1"/>
</dbReference>
<organism evidence="7 8">
    <name type="scientific">Entomortierella chlamydospora</name>
    <dbReference type="NCBI Taxonomy" id="101097"/>
    <lineage>
        <taxon>Eukaryota</taxon>
        <taxon>Fungi</taxon>
        <taxon>Fungi incertae sedis</taxon>
        <taxon>Mucoromycota</taxon>
        <taxon>Mortierellomycotina</taxon>
        <taxon>Mortierellomycetes</taxon>
        <taxon>Mortierellales</taxon>
        <taxon>Mortierellaceae</taxon>
        <taxon>Entomortierella</taxon>
    </lineage>
</organism>